<keyword evidence="2 5" id="KW-0812">Transmembrane</keyword>
<protein>
    <submittedName>
        <fullName evidence="7">ABC transporter</fullName>
    </submittedName>
</protein>
<keyword evidence="8" id="KW-1185">Reference proteome</keyword>
<evidence type="ECO:0000256" key="3">
    <source>
        <dbReference type="ARBA" id="ARBA00022989"/>
    </source>
</evidence>
<name>A0A2G8THV9_9BURK</name>
<feature type="transmembrane region" description="Helical" evidence="5">
    <location>
        <begin position="293"/>
        <end position="310"/>
    </location>
</feature>
<evidence type="ECO:0000256" key="4">
    <source>
        <dbReference type="ARBA" id="ARBA00023136"/>
    </source>
</evidence>
<sequence length="398" mass="43308">MWIVYLKELRSLLRDRKTLIFTILIPIIALPLIGFGMTQVMSKLSEKARTEQIKYAIFGAQNAPALAELFARDAGYREVKLGSAGDIRGAIGDDRIKLALNVPAQFAGAIGASQQAAIELHFNSADAGEITRKRVNAVVEQYNATLRDKALSDFKLTAPQLAFVLNPVTIDVRSTADQRERIGALVGGMLPYLLIFVCLMAGMYPAIDIGAGEKEAGTLETLLLAPVSRSQLVMGKFLVLFTVALAASLLMVSSLGLLLRFYSGRLDPALAAVVAAISIGDLGMIALMLVPTAAMFAAILLSMSIYAKSYKEAAGMMQPMMIIAIMPMMVAMIPGVELTWLWSAVPLTNIALAMKEIVKGTMDYPKFLMILFSSTLLAAILLAFCRRWFSREEVLFRD</sequence>
<feature type="transmembrane region" description="Helical" evidence="5">
    <location>
        <begin position="269"/>
        <end position="287"/>
    </location>
</feature>
<feature type="transmembrane region" description="Helical" evidence="5">
    <location>
        <begin position="364"/>
        <end position="385"/>
    </location>
</feature>
<comment type="subcellular location">
    <subcellularLocation>
        <location evidence="1">Membrane</location>
        <topology evidence="1">Multi-pass membrane protein</topology>
    </subcellularLocation>
</comment>
<evidence type="ECO:0000313" key="8">
    <source>
        <dbReference type="Proteomes" id="UP000230390"/>
    </source>
</evidence>
<dbReference type="RefSeq" id="WP_099788013.1">
    <property type="nucleotide sequence ID" value="NZ_JBHLYV010000031.1"/>
</dbReference>
<organism evidence="7 8">
    <name type="scientific">Massilia eurypsychrophila</name>
    <dbReference type="NCBI Taxonomy" id="1485217"/>
    <lineage>
        <taxon>Bacteria</taxon>
        <taxon>Pseudomonadati</taxon>
        <taxon>Pseudomonadota</taxon>
        <taxon>Betaproteobacteria</taxon>
        <taxon>Burkholderiales</taxon>
        <taxon>Oxalobacteraceae</taxon>
        <taxon>Telluria group</taxon>
        <taxon>Massilia</taxon>
    </lineage>
</organism>
<dbReference type="PANTHER" id="PTHR43471">
    <property type="entry name" value="ABC TRANSPORTER PERMEASE"/>
    <property type="match status" value="1"/>
</dbReference>
<keyword evidence="3 5" id="KW-1133">Transmembrane helix</keyword>
<feature type="domain" description="ABC-2 type transporter transmembrane" evidence="6">
    <location>
        <begin position="16"/>
        <end position="383"/>
    </location>
</feature>
<keyword evidence="4 5" id="KW-0472">Membrane</keyword>
<dbReference type="AlphaFoldDB" id="A0A2G8THV9"/>
<evidence type="ECO:0000259" key="6">
    <source>
        <dbReference type="Pfam" id="PF12698"/>
    </source>
</evidence>
<feature type="transmembrane region" description="Helical" evidence="5">
    <location>
        <begin position="322"/>
        <end position="344"/>
    </location>
</feature>
<feature type="transmembrane region" description="Helical" evidence="5">
    <location>
        <begin position="20"/>
        <end position="40"/>
    </location>
</feature>
<dbReference type="PANTHER" id="PTHR43471:SF3">
    <property type="entry name" value="ABC TRANSPORTER PERMEASE PROTEIN NATB"/>
    <property type="match status" value="1"/>
</dbReference>
<dbReference type="OrthoDB" id="5486437at2"/>
<feature type="transmembrane region" description="Helical" evidence="5">
    <location>
        <begin position="237"/>
        <end position="262"/>
    </location>
</feature>
<dbReference type="GO" id="GO:0140359">
    <property type="term" value="F:ABC-type transporter activity"/>
    <property type="evidence" value="ECO:0007669"/>
    <property type="project" value="InterPro"/>
</dbReference>
<proteinExistence type="predicted"/>
<accession>A0A2G8THV9</accession>
<gene>
    <name evidence="7" type="ORF">CR105_08475</name>
</gene>
<evidence type="ECO:0000313" key="7">
    <source>
        <dbReference type="EMBL" id="PIL45218.1"/>
    </source>
</evidence>
<dbReference type="EMBL" id="PDOC01000004">
    <property type="protein sequence ID" value="PIL45218.1"/>
    <property type="molecule type" value="Genomic_DNA"/>
</dbReference>
<dbReference type="Pfam" id="PF12698">
    <property type="entry name" value="ABC2_membrane_3"/>
    <property type="match status" value="1"/>
</dbReference>
<comment type="caution">
    <text evidence="7">The sequence shown here is derived from an EMBL/GenBank/DDBJ whole genome shotgun (WGS) entry which is preliminary data.</text>
</comment>
<feature type="transmembrane region" description="Helical" evidence="5">
    <location>
        <begin position="182"/>
        <end position="204"/>
    </location>
</feature>
<evidence type="ECO:0000256" key="5">
    <source>
        <dbReference type="SAM" id="Phobius"/>
    </source>
</evidence>
<dbReference type="GO" id="GO:0016020">
    <property type="term" value="C:membrane"/>
    <property type="evidence" value="ECO:0007669"/>
    <property type="project" value="UniProtKB-SubCell"/>
</dbReference>
<dbReference type="InterPro" id="IPR013525">
    <property type="entry name" value="ABC2_TM"/>
</dbReference>
<evidence type="ECO:0000256" key="2">
    <source>
        <dbReference type="ARBA" id="ARBA00022692"/>
    </source>
</evidence>
<reference evidence="7 8" key="1">
    <citation type="submission" date="2017-10" db="EMBL/GenBank/DDBJ databases">
        <title>Massilia psychrophilum sp. nov., a novel purple-pigmented bacterium isolated from Tianshan glacier, Xinjiang Municipality, China.</title>
        <authorList>
            <person name="Wang H."/>
        </authorList>
    </citation>
    <scope>NUCLEOTIDE SEQUENCE [LARGE SCALE GENOMIC DNA]</scope>
    <source>
        <strain evidence="7 8">JCM 30074</strain>
    </source>
</reference>
<evidence type="ECO:0000256" key="1">
    <source>
        <dbReference type="ARBA" id="ARBA00004141"/>
    </source>
</evidence>
<dbReference type="Proteomes" id="UP000230390">
    <property type="component" value="Unassembled WGS sequence"/>
</dbReference>